<accession>A0A2C6KET3</accession>
<protein>
    <submittedName>
        <fullName evidence="1">Inner membrane complex protein</fullName>
    </submittedName>
</protein>
<comment type="caution">
    <text evidence="1">The sequence shown here is derived from an EMBL/GenBank/DDBJ whole genome shotgun (WGS) entry which is preliminary data.</text>
</comment>
<dbReference type="EMBL" id="MIGC01006721">
    <property type="protein sequence ID" value="PHJ16047.1"/>
    <property type="molecule type" value="Genomic_DNA"/>
</dbReference>
<dbReference type="VEuPathDB" id="ToxoDB:CSUI_010139"/>
<sequence>MNFRVYHNESDGHFRADGGRLVTTIAPTINRPAPGSATVRNKWCNVRQPLSVMTRPPEGGWKFGHAWSSGGPFRPLAVTEPPQIREVRAVLRGEPRVLTRLGAMPLATFLKRPNFFLLFPPLKPYDGVPLDNRGSLDFRALSAQQPVSADPARPGTGHLWRQIRARARNWHGADNSVSDYGWGPPVYEA</sequence>
<keyword evidence="2" id="KW-1185">Reference proteome</keyword>
<name>A0A2C6KET3_9APIC</name>
<dbReference type="Proteomes" id="UP000221165">
    <property type="component" value="Unassembled WGS sequence"/>
</dbReference>
<gene>
    <name evidence="1" type="ORF">CSUI_010139</name>
</gene>
<evidence type="ECO:0000313" key="1">
    <source>
        <dbReference type="EMBL" id="PHJ16047.1"/>
    </source>
</evidence>
<organism evidence="1 2">
    <name type="scientific">Cystoisospora suis</name>
    <dbReference type="NCBI Taxonomy" id="483139"/>
    <lineage>
        <taxon>Eukaryota</taxon>
        <taxon>Sar</taxon>
        <taxon>Alveolata</taxon>
        <taxon>Apicomplexa</taxon>
        <taxon>Conoidasida</taxon>
        <taxon>Coccidia</taxon>
        <taxon>Eucoccidiorida</taxon>
        <taxon>Eimeriorina</taxon>
        <taxon>Sarcocystidae</taxon>
        <taxon>Cystoisospora</taxon>
    </lineage>
</organism>
<reference evidence="1 2" key="1">
    <citation type="journal article" date="2017" name="Int. J. Parasitol.">
        <title>The genome of the protozoan parasite Cystoisospora suis and a reverse vaccinology approach to identify vaccine candidates.</title>
        <authorList>
            <person name="Palmieri N."/>
            <person name="Shrestha A."/>
            <person name="Ruttkowski B."/>
            <person name="Beck T."/>
            <person name="Vogl C."/>
            <person name="Tomley F."/>
            <person name="Blake D.P."/>
            <person name="Joachim A."/>
        </authorList>
    </citation>
    <scope>NUCLEOTIDE SEQUENCE [LARGE SCALE GENOMIC DNA]</scope>
    <source>
        <strain evidence="1 2">Wien I</strain>
    </source>
</reference>
<proteinExistence type="predicted"/>
<dbReference type="GeneID" id="94433455"/>
<dbReference type="RefSeq" id="XP_067917779.1">
    <property type="nucleotide sequence ID" value="XM_068070244.1"/>
</dbReference>
<evidence type="ECO:0000313" key="2">
    <source>
        <dbReference type="Proteomes" id="UP000221165"/>
    </source>
</evidence>
<dbReference type="AlphaFoldDB" id="A0A2C6KET3"/>